<feature type="region of interest" description="Disordered" evidence="1">
    <location>
        <begin position="164"/>
        <end position="186"/>
    </location>
</feature>
<reference evidence="2 3" key="1">
    <citation type="journal article" date="2016" name="Mol. Biol. Evol.">
        <title>Comparative Genomics of Early-Diverging Mushroom-Forming Fungi Provides Insights into the Origins of Lignocellulose Decay Capabilities.</title>
        <authorList>
            <person name="Nagy L.G."/>
            <person name="Riley R."/>
            <person name="Tritt A."/>
            <person name="Adam C."/>
            <person name="Daum C."/>
            <person name="Floudas D."/>
            <person name="Sun H."/>
            <person name="Yadav J.S."/>
            <person name="Pangilinan J."/>
            <person name="Larsson K.H."/>
            <person name="Matsuura K."/>
            <person name="Barry K."/>
            <person name="Labutti K."/>
            <person name="Kuo R."/>
            <person name="Ohm R.A."/>
            <person name="Bhattacharya S.S."/>
            <person name="Shirouzu T."/>
            <person name="Yoshinaga Y."/>
            <person name="Martin F.M."/>
            <person name="Grigoriev I.V."/>
            <person name="Hibbett D.S."/>
        </authorList>
    </citation>
    <scope>NUCLEOTIDE SEQUENCE [LARGE SCALE GENOMIC DNA]</scope>
    <source>
        <strain evidence="2 3">CBS 109695</strain>
    </source>
</reference>
<evidence type="ECO:0000313" key="3">
    <source>
        <dbReference type="Proteomes" id="UP000076532"/>
    </source>
</evidence>
<keyword evidence="3" id="KW-1185">Reference proteome</keyword>
<protein>
    <submittedName>
        <fullName evidence="2">Uncharacterized protein</fullName>
    </submittedName>
</protein>
<organism evidence="2 3">
    <name type="scientific">Athelia psychrophila</name>
    <dbReference type="NCBI Taxonomy" id="1759441"/>
    <lineage>
        <taxon>Eukaryota</taxon>
        <taxon>Fungi</taxon>
        <taxon>Dikarya</taxon>
        <taxon>Basidiomycota</taxon>
        <taxon>Agaricomycotina</taxon>
        <taxon>Agaricomycetes</taxon>
        <taxon>Agaricomycetidae</taxon>
        <taxon>Atheliales</taxon>
        <taxon>Atheliaceae</taxon>
        <taxon>Athelia</taxon>
    </lineage>
</organism>
<dbReference type="Proteomes" id="UP000076532">
    <property type="component" value="Unassembled WGS sequence"/>
</dbReference>
<proteinExistence type="predicted"/>
<gene>
    <name evidence="2" type="ORF">FIBSPDRAFT_933918</name>
</gene>
<name>A0A166G7F8_9AGAM</name>
<evidence type="ECO:0000256" key="1">
    <source>
        <dbReference type="SAM" id="MobiDB-lite"/>
    </source>
</evidence>
<dbReference type="EMBL" id="KV417581">
    <property type="protein sequence ID" value="KZP17543.1"/>
    <property type="molecule type" value="Genomic_DNA"/>
</dbReference>
<sequence>MSKSDHYDLISARCGNMSQSAVTNTRALEMVVTDIASSHSRDRDCKVKICGAESCSKRQLDFVRFRQVTRARNTSTVICVGGASLAEIQCYCHLGDAAKGLQNREDEARTGMDSWKATETTSVLKSGAGMSWTKDSVVPNPSTWIWTSLRPQNLRQEGCIGKTVTESEKSNRGGQTPETSDSTRQTRSFWAPLLLANLSLNPDQFEA</sequence>
<dbReference type="AlphaFoldDB" id="A0A166G7F8"/>
<evidence type="ECO:0000313" key="2">
    <source>
        <dbReference type="EMBL" id="KZP17543.1"/>
    </source>
</evidence>
<feature type="compositionally biased region" description="Polar residues" evidence="1">
    <location>
        <begin position="172"/>
        <end position="186"/>
    </location>
</feature>
<accession>A0A166G7F8</accession>